<proteinExistence type="predicted"/>
<keyword evidence="2" id="KW-1133">Transmembrane helix</keyword>
<dbReference type="InterPro" id="IPR058373">
    <property type="entry name" value="DUF8060"/>
</dbReference>
<dbReference type="AlphaFoldDB" id="A0A1H3YMV8"/>
<evidence type="ECO:0000256" key="2">
    <source>
        <dbReference type="SAM" id="Phobius"/>
    </source>
</evidence>
<protein>
    <recommendedName>
        <fullName evidence="3">DUF8060 domain-containing protein</fullName>
    </recommendedName>
</protein>
<dbReference type="Proteomes" id="UP000236755">
    <property type="component" value="Unassembled WGS sequence"/>
</dbReference>
<reference evidence="4 5" key="1">
    <citation type="submission" date="2016-10" db="EMBL/GenBank/DDBJ databases">
        <authorList>
            <person name="de Groot N.N."/>
        </authorList>
    </citation>
    <scope>NUCLEOTIDE SEQUENCE [LARGE SCALE GENOMIC DNA]</scope>
    <source>
        <strain evidence="4 5">CGMCC 1.8712</strain>
    </source>
</reference>
<dbReference type="Pfam" id="PF26256">
    <property type="entry name" value="DUF8060"/>
    <property type="match status" value="1"/>
</dbReference>
<feature type="transmembrane region" description="Helical" evidence="2">
    <location>
        <begin position="29"/>
        <end position="51"/>
    </location>
</feature>
<name>A0A1H3YMV8_9EURY</name>
<evidence type="ECO:0000313" key="4">
    <source>
        <dbReference type="EMBL" id="SEA12880.1"/>
    </source>
</evidence>
<dbReference type="STRING" id="555874.SAMN04488065_1989"/>
<feature type="transmembrane region" description="Helical" evidence="2">
    <location>
        <begin position="71"/>
        <end position="89"/>
    </location>
</feature>
<keyword evidence="5" id="KW-1185">Reference proteome</keyword>
<keyword evidence="2" id="KW-0812">Transmembrane</keyword>
<accession>A0A1H3YMV8</accession>
<sequence>MSESSTQESESEQTEPTAETSTSNDVRRYANYAILLVLGLLAFVAVIRLYFSVSNVITTWITNEYRSLFQAAFNLIVVLAAGVGISYQLRRLYG</sequence>
<evidence type="ECO:0000256" key="1">
    <source>
        <dbReference type="SAM" id="MobiDB-lite"/>
    </source>
</evidence>
<evidence type="ECO:0000259" key="3">
    <source>
        <dbReference type="Pfam" id="PF26256"/>
    </source>
</evidence>
<evidence type="ECO:0000313" key="5">
    <source>
        <dbReference type="Proteomes" id="UP000236755"/>
    </source>
</evidence>
<organism evidence="4 5">
    <name type="scientific">Haloplanus vescus</name>
    <dbReference type="NCBI Taxonomy" id="555874"/>
    <lineage>
        <taxon>Archaea</taxon>
        <taxon>Methanobacteriati</taxon>
        <taxon>Methanobacteriota</taxon>
        <taxon>Stenosarchaea group</taxon>
        <taxon>Halobacteria</taxon>
        <taxon>Halobacteriales</taxon>
        <taxon>Haloferacaceae</taxon>
        <taxon>Haloplanus</taxon>
    </lineage>
</organism>
<feature type="region of interest" description="Disordered" evidence="1">
    <location>
        <begin position="1"/>
        <end position="23"/>
    </location>
</feature>
<gene>
    <name evidence="4" type="ORF">SAMN04488065_1989</name>
</gene>
<dbReference type="OrthoDB" id="307104at2157"/>
<keyword evidence="2" id="KW-0472">Membrane</keyword>
<dbReference type="RefSeq" id="WP_092634430.1">
    <property type="nucleotide sequence ID" value="NZ_FNQT01000002.1"/>
</dbReference>
<feature type="domain" description="DUF8060" evidence="3">
    <location>
        <begin position="5"/>
        <end position="92"/>
    </location>
</feature>
<dbReference type="EMBL" id="FNQT01000002">
    <property type="protein sequence ID" value="SEA12880.1"/>
    <property type="molecule type" value="Genomic_DNA"/>
</dbReference>